<name>A0ABT0Q8Y0_9FLAO</name>
<dbReference type="Gene3D" id="3.40.50.2000">
    <property type="entry name" value="Glycogen Phosphorylase B"/>
    <property type="match status" value="2"/>
</dbReference>
<dbReference type="EC" id="2.4.-.-" evidence="2"/>
<dbReference type="InterPro" id="IPR050194">
    <property type="entry name" value="Glycosyltransferase_grp1"/>
</dbReference>
<dbReference type="PANTHER" id="PTHR45947">
    <property type="entry name" value="SULFOQUINOVOSYL TRANSFERASE SQD2"/>
    <property type="match status" value="1"/>
</dbReference>
<dbReference type="SUPFAM" id="SSF53756">
    <property type="entry name" value="UDP-Glycosyltransferase/glycogen phosphorylase"/>
    <property type="match status" value="1"/>
</dbReference>
<dbReference type="Pfam" id="PF00534">
    <property type="entry name" value="Glycos_transf_1"/>
    <property type="match status" value="1"/>
</dbReference>
<evidence type="ECO:0000313" key="2">
    <source>
        <dbReference type="EMBL" id="MCL6293422.1"/>
    </source>
</evidence>
<keyword evidence="2" id="KW-0328">Glycosyltransferase</keyword>
<sequence>MFKYDVLLLEGVTNLINNCYLVPISRLFGKKMIWWDPGYSRAVRTKRRKLIDAILKPFVKLTQIQMAYSSMGEVYLKNYMGAKNCFTNLNTINTNYFESIQNEANSSIDSYNFEDTQVRLLYVGVVEKRKKVEELIKYVTKLNELSGPRKFVLNIIGEGNQLEYLRNQYYNQEIVFHGPIYDKEMLKNFYFESDLFVLPGDGGLGILQSLLYGLPVLCIRGADGTESDYIDDDNFILNSTEEIYDKLKTLKNINRKSYKNYVLKVSSEQWIERLISHLE</sequence>
<protein>
    <submittedName>
        <fullName evidence="2">Glycosyltransferase</fullName>
        <ecNumber evidence="2">2.4.-.-</ecNumber>
    </submittedName>
</protein>
<reference evidence="2" key="1">
    <citation type="submission" date="2022-05" db="EMBL/GenBank/DDBJ databases">
        <authorList>
            <person name="Park J.-S."/>
        </authorList>
    </citation>
    <scope>NUCLEOTIDE SEQUENCE</scope>
    <source>
        <strain evidence="2">2012CJ34-3</strain>
    </source>
</reference>
<dbReference type="Proteomes" id="UP001165381">
    <property type="component" value="Unassembled WGS sequence"/>
</dbReference>
<dbReference type="PANTHER" id="PTHR45947:SF3">
    <property type="entry name" value="SULFOQUINOVOSYL TRANSFERASE SQD2"/>
    <property type="match status" value="1"/>
</dbReference>
<proteinExistence type="predicted"/>
<dbReference type="InterPro" id="IPR001296">
    <property type="entry name" value="Glyco_trans_1"/>
</dbReference>
<keyword evidence="3" id="KW-1185">Reference proteome</keyword>
<gene>
    <name evidence="2" type="ORF">M3P09_00305</name>
</gene>
<accession>A0ABT0Q8Y0</accession>
<feature type="domain" description="Glycosyl transferase family 1" evidence="1">
    <location>
        <begin position="109"/>
        <end position="254"/>
    </location>
</feature>
<evidence type="ECO:0000313" key="3">
    <source>
        <dbReference type="Proteomes" id="UP001165381"/>
    </source>
</evidence>
<evidence type="ECO:0000259" key="1">
    <source>
        <dbReference type="Pfam" id="PF00534"/>
    </source>
</evidence>
<dbReference type="EMBL" id="JAMFLZ010000001">
    <property type="protein sequence ID" value="MCL6293422.1"/>
    <property type="molecule type" value="Genomic_DNA"/>
</dbReference>
<dbReference type="GO" id="GO:0016757">
    <property type="term" value="F:glycosyltransferase activity"/>
    <property type="evidence" value="ECO:0007669"/>
    <property type="project" value="UniProtKB-KW"/>
</dbReference>
<organism evidence="2 3">
    <name type="scientific">Jejuia spongiicola</name>
    <dbReference type="NCBI Taxonomy" id="2942207"/>
    <lineage>
        <taxon>Bacteria</taxon>
        <taxon>Pseudomonadati</taxon>
        <taxon>Bacteroidota</taxon>
        <taxon>Flavobacteriia</taxon>
        <taxon>Flavobacteriales</taxon>
        <taxon>Flavobacteriaceae</taxon>
        <taxon>Jejuia</taxon>
    </lineage>
</organism>
<keyword evidence="2" id="KW-0808">Transferase</keyword>
<comment type="caution">
    <text evidence="2">The sequence shown here is derived from an EMBL/GenBank/DDBJ whole genome shotgun (WGS) entry which is preliminary data.</text>
</comment>
<dbReference type="RefSeq" id="WP_249971598.1">
    <property type="nucleotide sequence ID" value="NZ_JAMFLZ010000001.1"/>
</dbReference>